<dbReference type="InterPro" id="IPR002885">
    <property type="entry name" value="PPR_rpt"/>
</dbReference>
<accession>A0A6A6GZI5</accession>
<keyword evidence="8" id="KW-1185">Reference proteome</keyword>
<feature type="compositionally biased region" description="Low complexity" evidence="6">
    <location>
        <begin position="248"/>
        <end position="264"/>
    </location>
</feature>
<name>A0A6A6GZI5_VIRVR</name>
<dbReference type="AlphaFoldDB" id="A0A6A6GZI5"/>
<dbReference type="PANTHER" id="PTHR47447:SF25">
    <property type="entry name" value="SAP DOMAIN-CONTAINING PROTEIN"/>
    <property type="match status" value="1"/>
</dbReference>
<feature type="region of interest" description="Disordered" evidence="6">
    <location>
        <begin position="125"/>
        <end position="182"/>
    </location>
</feature>
<feature type="region of interest" description="Disordered" evidence="6">
    <location>
        <begin position="31"/>
        <end position="52"/>
    </location>
</feature>
<evidence type="ECO:0000256" key="6">
    <source>
        <dbReference type="SAM" id="MobiDB-lite"/>
    </source>
</evidence>
<sequence length="1002" mass="112064">MQQLPILPFLAPRSRRYLKIGPIREYSHSQLAPAGFEEERNDGTADQREYESSLPGTYVEDFAETFRKDKAQQKMHTYIDSAVASEQASQSLGEAEVATTTYLPIMSNKPQENKFDFGATTRPFESHTPVTGTSNNERIPSPFGETEDSFGTRNSITSVSHNEQTTDPLGETENSFGEYTPITSTTDTKEILDSSGETESSFGTYMPIARTPNAKEALNSSEETVSPSGPYTSIASSGEAFHLEEPSHSSGSSRTDFSTSSTQSYTQLRGAYPHTLDEQVEQLFPQGPRDKLQQLAEDAFSSSKLDYFGLTWANKLLQVANEVESDTRRPLEMMSDDMLEKASRLGKYLLLFDGKKCFASIFQFWQSCVELAPHTVPFLLCLLQDSPSKALHALLSSCASSFYDRIDTLQLSGHPPTWDQFPEKYLADALDLIAAYYHQTGSGGSAAFDEIHSEVMKALSTSKKGSRAINNLTSYALRRNCSQEQMASLYDIFLSKSVPLSQAAQLHFAYSFGLNGQYRRAFEVMEQAISCGGDPKGKDFQSISTLTLRRSMLSPNGYHDNPSIIATMLNLGIPINMQHYTVVILNAVEAEDHSTALRTYNLLKENGPITHPWVYSAMLKSCSSSLNIDTFRMVHRDILDSGMLSNDYIAGGLLVTLDAFLLREHKTRDTAAFHELVKLFCQIWDPAPLADLGILPLRLFNVSPGMRKATSFAVGVVLAAFVRAQIRKQNPSLFILEKTYRVFRRLVESGHELVAPLVEFTYVPNAFLYAFAQTSDHLTSCLDIMKDMAAPLPDTAIAPHFGQPIRPAHPDEISWNILLLYFSRHGQTAAAERTLEIMHERGVRPDVVTWNTLTCSYKTAHDVNGLFGVLLRMGTSGFKMNGHTLKNLKYVKDRQKLFSTLDRAQGTTYSDEDRNLLDAVAKKSKHTRIYRIRYCQPSGHVTKWPTATYFTHGNLIPDLSFVDTAGLELHMMSNEDFPAPVYYLCPLFEERYPFSQSMQELV</sequence>
<evidence type="ECO:0000313" key="8">
    <source>
        <dbReference type="Proteomes" id="UP000800092"/>
    </source>
</evidence>
<dbReference type="InterPro" id="IPR011990">
    <property type="entry name" value="TPR-like_helical_dom_sf"/>
</dbReference>
<comment type="subunit">
    <text evidence="4">Binds to mitochondrial small subunit 15S rRNA.</text>
</comment>
<evidence type="ECO:0000256" key="2">
    <source>
        <dbReference type="ARBA" id="ARBA00022737"/>
    </source>
</evidence>
<reference evidence="7" key="1">
    <citation type="journal article" date="2020" name="Stud. Mycol.">
        <title>101 Dothideomycetes genomes: a test case for predicting lifestyles and emergence of pathogens.</title>
        <authorList>
            <person name="Haridas S."/>
            <person name="Albert R."/>
            <person name="Binder M."/>
            <person name="Bloem J."/>
            <person name="Labutti K."/>
            <person name="Salamov A."/>
            <person name="Andreopoulos B."/>
            <person name="Baker S."/>
            <person name="Barry K."/>
            <person name="Bills G."/>
            <person name="Bluhm B."/>
            <person name="Cannon C."/>
            <person name="Castanera R."/>
            <person name="Culley D."/>
            <person name="Daum C."/>
            <person name="Ezra D."/>
            <person name="Gonzalez J."/>
            <person name="Henrissat B."/>
            <person name="Kuo A."/>
            <person name="Liang C."/>
            <person name="Lipzen A."/>
            <person name="Lutzoni F."/>
            <person name="Magnuson J."/>
            <person name="Mondo S."/>
            <person name="Nolan M."/>
            <person name="Ohm R."/>
            <person name="Pangilinan J."/>
            <person name="Park H.-J."/>
            <person name="Ramirez L."/>
            <person name="Alfaro M."/>
            <person name="Sun H."/>
            <person name="Tritt A."/>
            <person name="Yoshinaga Y."/>
            <person name="Zwiers L.-H."/>
            <person name="Turgeon B."/>
            <person name="Goodwin S."/>
            <person name="Spatafora J."/>
            <person name="Crous P."/>
            <person name="Grigoriev I."/>
        </authorList>
    </citation>
    <scope>NUCLEOTIDE SEQUENCE</scope>
    <source>
        <strain evidence="7">Tuck. ex Michener</strain>
    </source>
</reference>
<evidence type="ECO:0000313" key="7">
    <source>
        <dbReference type="EMBL" id="KAF2231234.1"/>
    </source>
</evidence>
<organism evidence="7 8">
    <name type="scientific">Viridothelium virens</name>
    <name type="common">Speckled blister lichen</name>
    <name type="synonym">Trypethelium virens</name>
    <dbReference type="NCBI Taxonomy" id="1048519"/>
    <lineage>
        <taxon>Eukaryota</taxon>
        <taxon>Fungi</taxon>
        <taxon>Dikarya</taxon>
        <taxon>Ascomycota</taxon>
        <taxon>Pezizomycotina</taxon>
        <taxon>Dothideomycetes</taxon>
        <taxon>Dothideomycetes incertae sedis</taxon>
        <taxon>Trypetheliales</taxon>
        <taxon>Trypetheliaceae</taxon>
        <taxon>Viridothelium</taxon>
    </lineage>
</organism>
<dbReference type="NCBIfam" id="TIGR00756">
    <property type="entry name" value="PPR"/>
    <property type="match status" value="1"/>
</dbReference>
<gene>
    <name evidence="7" type="ORF">EV356DRAFT_507176</name>
</gene>
<proteinExistence type="inferred from homology"/>
<evidence type="ECO:0000256" key="5">
    <source>
        <dbReference type="PROSITE-ProRule" id="PRU00708"/>
    </source>
</evidence>
<feature type="compositionally biased region" description="Polar residues" evidence="6">
    <location>
        <begin position="218"/>
        <end position="236"/>
    </location>
</feature>
<comment type="function">
    <text evidence="3">Regulates mitochondrial small subunit maturation by controlling 15S rRNA 5'-end processing. Localizes to the 5' precursor of the 15S rRNA in a position that is subsequently occupied by mS47 in the mature yeast mtSSU. Uses structure and sequence-specific RNA recognition, binding to a single-stranded region of the precursor and specifically recognizing bases -6 to -1. The exchange of Ccm1 for mS47 is coupled to the irreversible removal of precursor rRNA that is accompanied by conformational changes of the mitoribosomal proteins uS5m and mS26. These conformational changes signal completion of 5'-end rRNA processing through protection of the mature 5'-end of the 15S rRNA and stabilization of mS47. The removal of the 5' precursor together with the dissociation of Ccm1 may be catalyzed by the 5'-3' exoribonuclease Pet127. Involved in the specific removal of group I introns in mitochondrial encoded transcripts.</text>
</comment>
<dbReference type="Proteomes" id="UP000800092">
    <property type="component" value="Unassembled WGS sequence"/>
</dbReference>
<evidence type="ECO:0000256" key="4">
    <source>
        <dbReference type="ARBA" id="ARBA00044511"/>
    </source>
</evidence>
<evidence type="ECO:0000256" key="1">
    <source>
        <dbReference type="ARBA" id="ARBA00006192"/>
    </source>
</evidence>
<feature type="repeat" description="PPR" evidence="5">
    <location>
        <begin position="811"/>
        <end position="845"/>
    </location>
</feature>
<evidence type="ECO:0008006" key="9">
    <source>
        <dbReference type="Google" id="ProtNLM"/>
    </source>
</evidence>
<feature type="compositionally biased region" description="Polar residues" evidence="6">
    <location>
        <begin position="128"/>
        <end position="138"/>
    </location>
</feature>
<dbReference type="Pfam" id="PF13041">
    <property type="entry name" value="PPR_2"/>
    <property type="match status" value="1"/>
</dbReference>
<feature type="compositionally biased region" description="Basic and acidic residues" evidence="6">
    <location>
        <begin position="37"/>
        <end position="51"/>
    </location>
</feature>
<dbReference type="PANTHER" id="PTHR47447">
    <property type="entry name" value="OS03G0856100 PROTEIN"/>
    <property type="match status" value="1"/>
</dbReference>
<dbReference type="PROSITE" id="PS51375">
    <property type="entry name" value="PPR"/>
    <property type="match status" value="1"/>
</dbReference>
<dbReference type="Gene3D" id="1.25.40.10">
    <property type="entry name" value="Tetratricopeptide repeat domain"/>
    <property type="match status" value="2"/>
</dbReference>
<dbReference type="OrthoDB" id="185373at2759"/>
<keyword evidence="2" id="KW-0677">Repeat</keyword>
<dbReference type="EMBL" id="ML991829">
    <property type="protein sequence ID" value="KAF2231234.1"/>
    <property type="molecule type" value="Genomic_DNA"/>
</dbReference>
<feature type="region of interest" description="Disordered" evidence="6">
    <location>
        <begin position="215"/>
        <end position="264"/>
    </location>
</feature>
<comment type="similarity">
    <text evidence="1">Belongs to the CCM1 family.</text>
</comment>
<protein>
    <recommendedName>
        <fullName evidence="9">Pentacotripeptide-repeat region of PRORP domain-containing protein</fullName>
    </recommendedName>
</protein>
<feature type="compositionally biased region" description="Polar residues" evidence="6">
    <location>
        <begin position="149"/>
        <end position="182"/>
    </location>
</feature>
<evidence type="ECO:0000256" key="3">
    <source>
        <dbReference type="ARBA" id="ARBA00044493"/>
    </source>
</evidence>